<dbReference type="Pfam" id="PF01135">
    <property type="entry name" value="PCMT"/>
    <property type="match status" value="1"/>
</dbReference>
<evidence type="ECO:0000256" key="12">
    <source>
        <dbReference type="SAM" id="MobiDB-lite"/>
    </source>
</evidence>
<comment type="caution">
    <text evidence="13">The sequence shown here is derived from an EMBL/GenBank/DDBJ whole genome shotgun (WGS) entry which is preliminary data.</text>
</comment>
<evidence type="ECO:0000256" key="10">
    <source>
        <dbReference type="ARBA" id="ARBA00031323"/>
    </source>
</evidence>
<proteinExistence type="inferred from homology"/>
<evidence type="ECO:0000313" key="13">
    <source>
        <dbReference type="EMBL" id="TMR22443.1"/>
    </source>
</evidence>
<dbReference type="EMBL" id="VCKY01000029">
    <property type="protein sequence ID" value="TMR22443.1"/>
    <property type="molecule type" value="Genomic_DNA"/>
</dbReference>
<evidence type="ECO:0000313" key="14">
    <source>
        <dbReference type="Proteomes" id="UP000309128"/>
    </source>
</evidence>
<name>A0A5S4FP13_9ACTN</name>
<evidence type="ECO:0000256" key="6">
    <source>
        <dbReference type="ARBA" id="ARBA00022603"/>
    </source>
</evidence>
<dbReference type="NCBIfam" id="TIGR04364">
    <property type="entry name" value="methyltran_FxLD"/>
    <property type="match status" value="1"/>
</dbReference>
<reference evidence="13 14" key="1">
    <citation type="submission" date="2019-05" db="EMBL/GenBank/DDBJ databases">
        <title>Draft genome sequence of Nonomuraea turkmeniaca DSM 43926.</title>
        <authorList>
            <person name="Saricaoglu S."/>
            <person name="Isik K."/>
        </authorList>
    </citation>
    <scope>NUCLEOTIDE SEQUENCE [LARGE SCALE GENOMIC DNA]</scope>
    <source>
        <strain evidence="13 14">DSM 43926</strain>
    </source>
</reference>
<evidence type="ECO:0000256" key="8">
    <source>
        <dbReference type="ARBA" id="ARBA00022691"/>
    </source>
</evidence>
<feature type="compositionally biased region" description="Polar residues" evidence="12">
    <location>
        <begin position="1"/>
        <end position="10"/>
    </location>
</feature>
<evidence type="ECO:0000256" key="11">
    <source>
        <dbReference type="ARBA" id="ARBA00031350"/>
    </source>
</evidence>
<dbReference type="PANTHER" id="PTHR11579">
    <property type="entry name" value="PROTEIN-L-ISOASPARTATE O-METHYLTRANSFERASE"/>
    <property type="match status" value="1"/>
</dbReference>
<evidence type="ECO:0000256" key="7">
    <source>
        <dbReference type="ARBA" id="ARBA00022679"/>
    </source>
</evidence>
<evidence type="ECO:0000256" key="9">
    <source>
        <dbReference type="ARBA" id="ARBA00030757"/>
    </source>
</evidence>
<gene>
    <name evidence="13" type="primary">fxlM</name>
    <name evidence="13" type="ORF">ETD86_11385</name>
</gene>
<dbReference type="GO" id="GO:0005737">
    <property type="term" value="C:cytoplasm"/>
    <property type="evidence" value="ECO:0007669"/>
    <property type="project" value="UniProtKB-SubCell"/>
</dbReference>
<dbReference type="RefSeq" id="WP_138666099.1">
    <property type="nucleotide sequence ID" value="NZ_VCKY01000029.1"/>
</dbReference>
<dbReference type="OrthoDB" id="4035289at2"/>
<dbReference type="AlphaFoldDB" id="A0A5S4FP13"/>
<organism evidence="13 14">
    <name type="scientific">Nonomuraea turkmeniaca</name>
    <dbReference type="NCBI Taxonomy" id="103838"/>
    <lineage>
        <taxon>Bacteria</taxon>
        <taxon>Bacillati</taxon>
        <taxon>Actinomycetota</taxon>
        <taxon>Actinomycetes</taxon>
        <taxon>Streptosporangiales</taxon>
        <taxon>Streptosporangiaceae</taxon>
        <taxon>Nonomuraea</taxon>
    </lineage>
</organism>
<keyword evidence="14" id="KW-1185">Reference proteome</keyword>
<keyword evidence="7 13" id="KW-0808">Transferase</keyword>
<dbReference type="GO" id="GO:0004719">
    <property type="term" value="F:protein-L-isoaspartate (D-aspartate) O-methyltransferase activity"/>
    <property type="evidence" value="ECO:0007669"/>
    <property type="project" value="UniProtKB-EC"/>
</dbReference>
<evidence type="ECO:0000256" key="2">
    <source>
        <dbReference type="ARBA" id="ARBA00005369"/>
    </source>
</evidence>
<evidence type="ECO:0000256" key="3">
    <source>
        <dbReference type="ARBA" id="ARBA00011890"/>
    </source>
</evidence>
<dbReference type="Gene3D" id="3.40.50.150">
    <property type="entry name" value="Vaccinia Virus protein VP39"/>
    <property type="match status" value="1"/>
</dbReference>
<protein>
    <recommendedName>
        <fullName evidence="4">Protein-L-isoaspartate O-methyltransferase</fullName>
        <ecNumber evidence="3">2.1.1.77</ecNumber>
    </recommendedName>
    <alternativeName>
        <fullName evidence="11">L-isoaspartyl protein carboxyl methyltransferase</fullName>
    </alternativeName>
    <alternativeName>
        <fullName evidence="9">Protein L-isoaspartyl methyltransferase</fullName>
    </alternativeName>
    <alternativeName>
        <fullName evidence="10">Protein-beta-aspartate methyltransferase</fullName>
    </alternativeName>
</protein>
<comment type="similarity">
    <text evidence="2">Belongs to the methyltransferase superfamily. L-isoaspartyl/D-aspartyl protein methyltransferase family.</text>
</comment>
<dbReference type="InterPro" id="IPR029063">
    <property type="entry name" value="SAM-dependent_MTases_sf"/>
</dbReference>
<accession>A0A5S4FP13</accession>
<dbReference type="SUPFAM" id="SSF53335">
    <property type="entry name" value="S-adenosyl-L-methionine-dependent methyltransferases"/>
    <property type="match status" value="1"/>
</dbReference>
<evidence type="ECO:0000256" key="4">
    <source>
        <dbReference type="ARBA" id="ARBA00013346"/>
    </source>
</evidence>
<dbReference type="Proteomes" id="UP000309128">
    <property type="component" value="Unassembled WGS sequence"/>
</dbReference>
<dbReference type="GO" id="GO:0032259">
    <property type="term" value="P:methylation"/>
    <property type="evidence" value="ECO:0007669"/>
    <property type="project" value="UniProtKB-KW"/>
</dbReference>
<comment type="subcellular location">
    <subcellularLocation>
        <location evidence="1">Cytoplasm</location>
    </subcellularLocation>
</comment>
<dbReference type="PANTHER" id="PTHR11579:SF0">
    <property type="entry name" value="PROTEIN-L-ISOASPARTATE(D-ASPARTATE) O-METHYLTRANSFERASE"/>
    <property type="match status" value="1"/>
</dbReference>
<dbReference type="EC" id="2.1.1.77" evidence="3"/>
<keyword evidence="6 13" id="KW-0489">Methyltransferase</keyword>
<sequence>MTARNTTPGIQTLAPGGAASGETTETSHDTGLTIQQMRSAFTDRLCEQGIVRTPAVKDALRTVPRHPFVPGASLEQVYAITPTHTATSFTTAEPAVAALLLEQGQVQPGMRVLEIGATTGYPAALLGHLVGAHGHVTTVNTDADLVRTAIAGLAETGSSTIRVVSGQAAPGYADGAPYDRLITSDATWDVPSAWLQQISPNGRLVVPLRLRGSMYRLIGFDRTNDHWTARHHDTAAFMPPQDRIADDPLRLAALNATCTVTLHLHQDQKVDAADLLGVLGRKRSEVWTGVRITRDADSIELLHLYLACAMEAGLSRMTATTDAITTATITPPFEWGAMAVPGAGDLAYITLRPAHTTTAASDLMYDIGVIGHGQGGFGLAGCVADAICLWAREYRENSVRIDLQRSDACKQVDGQFVFDRPNTRLVIDWE</sequence>
<dbReference type="InterPro" id="IPR000682">
    <property type="entry name" value="PCMT"/>
</dbReference>
<keyword evidence="8" id="KW-0949">S-adenosyl-L-methionine</keyword>
<evidence type="ECO:0000256" key="5">
    <source>
        <dbReference type="ARBA" id="ARBA00022490"/>
    </source>
</evidence>
<dbReference type="CDD" id="cd02440">
    <property type="entry name" value="AdoMet_MTases"/>
    <property type="match status" value="1"/>
</dbReference>
<dbReference type="InterPro" id="IPR027573">
    <property type="entry name" value="Methyltran_FxLD"/>
</dbReference>
<keyword evidence="5" id="KW-0963">Cytoplasm</keyword>
<feature type="region of interest" description="Disordered" evidence="12">
    <location>
        <begin position="1"/>
        <end position="29"/>
    </location>
</feature>
<evidence type="ECO:0000256" key="1">
    <source>
        <dbReference type="ARBA" id="ARBA00004496"/>
    </source>
</evidence>